<feature type="transmembrane region" description="Helical" evidence="6">
    <location>
        <begin position="394"/>
        <end position="415"/>
    </location>
</feature>
<reference evidence="8 9" key="1">
    <citation type="submission" date="2008-07" db="EMBL/GenBank/DDBJ databases">
        <authorList>
            <person name="El-Sayed N."/>
            <person name="Caler E."/>
            <person name="Inman J."/>
            <person name="Amedeo P."/>
            <person name="Hass B."/>
            <person name="Wortman J."/>
        </authorList>
    </citation>
    <scope>NUCLEOTIDE SEQUENCE [LARGE SCALE GENOMIC DNA]</scope>
    <source>
        <strain evidence="9">ATCC 50983 / TXsc</strain>
    </source>
</reference>
<comment type="subcellular location">
    <subcellularLocation>
        <location evidence="1">Membrane</location>
        <topology evidence="1">Multi-pass membrane protein</topology>
    </subcellularLocation>
</comment>
<feature type="transmembrane region" description="Helical" evidence="6">
    <location>
        <begin position="321"/>
        <end position="343"/>
    </location>
</feature>
<feature type="compositionally biased region" description="Low complexity" evidence="5">
    <location>
        <begin position="14"/>
        <end position="25"/>
    </location>
</feature>
<feature type="transmembrane region" description="Helical" evidence="6">
    <location>
        <begin position="132"/>
        <end position="162"/>
    </location>
</feature>
<dbReference type="GeneID" id="9039525"/>
<feature type="compositionally biased region" description="Basic residues" evidence="5">
    <location>
        <begin position="44"/>
        <end position="53"/>
    </location>
</feature>
<evidence type="ECO:0000256" key="1">
    <source>
        <dbReference type="ARBA" id="ARBA00004141"/>
    </source>
</evidence>
<evidence type="ECO:0000256" key="5">
    <source>
        <dbReference type="SAM" id="MobiDB-lite"/>
    </source>
</evidence>
<feature type="transmembrane region" description="Helical" evidence="6">
    <location>
        <begin position="90"/>
        <end position="111"/>
    </location>
</feature>
<dbReference type="OrthoDB" id="40134at2759"/>
<dbReference type="OMA" id="AMLMTHI"/>
<evidence type="ECO:0000256" key="4">
    <source>
        <dbReference type="ARBA" id="ARBA00023136"/>
    </source>
</evidence>
<dbReference type="GO" id="GO:0005774">
    <property type="term" value="C:vacuolar membrane"/>
    <property type="evidence" value="ECO:0007669"/>
    <property type="project" value="TreeGrafter"/>
</dbReference>
<feature type="transmembrane region" description="Helical" evidence="6">
    <location>
        <begin position="436"/>
        <end position="458"/>
    </location>
</feature>
<dbReference type="InParanoid" id="C5K883"/>
<dbReference type="PANTHER" id="PTHR22950">
    <property type="entry name" value="AMINO ACID TRANSPORTER"/>
    <property type="match status" value="1"/>
</dbReference>
<feature type="region of interest" description="Disordered" evidence="5">
    <location>
        <begin position="1"/>
        <end position="55"/>
    </location>
</feature>
<dbReference type="Pfam" id="PF01490">
    <property type="entry name" value="Aa_trans"/>
    <property type="match status" value="1"/>
</dbReference>
<evidence type="ECO:0000256" key="6">
    <source>
        <dbReference type="SAM" id="Phobius"/>
    </source>
</evidence>
<feature type="transmembrane region" description="Helical" evidence="6">
    <location>
        <begin position="65"/>
        <end position="84"/>
    </location>
</feature>
<organism evidence="9">
    <name type="scientific">Perkinsus marinus (strain ATCC 50983 / TXsc)</name>
    <dbReference type="NCBI Taxonomy" id="423536"/>
    <lineage>
        <taxon>Eukaryota</taxon>
        <taxon>Sar</taxon>
        <taxon>Alveolata</taxon>
        <taxon>Perkinsozoa</taxon>
        <taxon>Perkinsea</taxon>
        <taxon>Perkinsida</taxon>
        <taxon>Perkinsidae</taxon>
        <taxon>Perkinsus</taxon>
    </lineage>
</organism>
<evidence type="ECO:0000256" key="2">
    <source>
        <dbReference type="ARBA" id="ARBA00022692"/>
    </source>
</evidence>
<name>C5K883_PERM5</name>
<feature type="domain" description="Amino acid transporter transmembrane" evidence="7">
    <location>
        <begin position="59"/>
        <end position="458"/>
    </location>
</feature>
<evidence type="ECO:0000256" key="3">
    <source>
        <dbReference type="ARBA" id="ARBA00022989"/>
    </source>
</evidence>
<gene>
    <name evidence="8" type="ORF">Pmar_PMAR015831</name>
</gene>
<keyword evidence="2 6" id="KW-0812">Transmembrane</keyword>
<feature type="transmembrane region" description="Helical" evidence="6">
    <location>
        <begin position="174"/>
        <end position="191"/>
    </location>
</feature>
<proteinExistence type="predicted"/>
<dbReference type="InterPro" id="IPR013057">
    <property type="entry name" value="AA_transpt_TM"/>
</dbReference>
<keyword evidence="4 6" id="KW-0472">Membrane</keyword>
<feature type="transmembrane region" description="Helical" evidence="6">
    <location>
        <begin position="239"/>
        <end position="263"/>
    </location>
</feature>
<keyword evidence="3 6" id="KW-1133">Transmembrane helix</keyword>
<feature type="transmembrane region" description="Helical" evidence="6">
    <location>
        <begin position="275"/>
        <end position="298"/>
    </location>
</feature>
<evidence type="ECO:0000313" key="8">
    <source>
        <dbReference type="EMBL" id="EER19271.1"/>
    </source>
</evidence>
<dbReference type="PANTHER" id="PTHR22950:SF349">
    <property type="entry name" value="AMINO ACID TRANSPORTER TRANSMEMBRANE DOMAIN-CONTAINING PROTEIN"/>
    <property type="match status" value="1"/>
</dbReference>
<keyword evidence="9" id="KW-1185">Reference proteome</keyword>
<sequence length="461" mass="50355">MMKNAKVPGLNDHPSTSSQSSFPSFAGRNLTGLRLNAGHDGNRQTKRRKYGRLGRRDGSSHFRSIVNYCLIAIGVGILALPKAIAQAGWIIGVLLLILAAGLAQYAMVLLYKSMRITAADGISPTFQAVGKDAFGVVGMVFVSFVVYLDLVFVCALLVILVGDGMETLVPSVDTFWWKLIFTLIMLPLSWLPSLKEVAFVSAIGVGATIVTCIAVVGASAREIAEPITEKTHSVWPLSLMDAVVALTNFFFAFTVAPVIPTLVVDMRKPEDFPKISGIALIVISVVFAIIGFAGYLGFGTDLVTYPNISEAIAHGRSSNDWLLIIVEAAIEVVCFSHFLVMLNPVSIAVEDVIKVVSKKQSVSWWLKIMARSLLVFFCFAIAVLIPAFSKLVDLISATLCVFLQLIFPVGFYWVLTKRSGEKVKVYRNRWFKYGEYAVMLFCIVLGVFSGVIGTWSVISSW</sequence>
<feature type="transmembrane region" description="Helical" evidence="6">
    <location>
        <begin position="364"/>
        <end position="388"/>
    </location>
</feature>
<evidence type="ECO:0000259" key="7">
    <source>
        <dbReference type="Pfam" id="PF01490"/>
    </source>
</evidence>
<protein>
    <submittedName>
        <fullName evidence="8">Vacuolar amino acid transporter, putative</fullName>
    </submittedName>
</protein>
<evidence type="ECO:0000313" key="9">
    <source>
        <dbReference type="Proteomes" id="UP000007800"/>
    </source>
</evidence>
<dbReference type="Proteomes" id="UP000007800">
    <property type="component" value="Unassembled WGS sequence"/>
</dbReference>
<dbReference type="EMBL" id="GG671101">
    <property type="protein sequence ID" value="EER19271.1"/>
    <property type="molecule type" value="Genomic_DNA"/>
</dbReference>
<feature type="transmembrane region" description="Helical" evidence="6">
    <location>
        <begin position="198"/>
        <end position="219"/>
    </location>
</feature>
<dbReference type="GO" id="GO:0015179">
    <property type="term" value="F:L-amino acid transmembrane transporter activity"/>
    <property type="evidence" value="ECO:0007669"/>
    <property type="project" value="TreeGrafter"/>
</dbReference>
<accession>C5K883</accession>
<dbReference type="RefSeq" id="XP_002787475.1">
    <property type="nucleotide sequence ID" value="XM_002787429.1"/>
</dbReference>
<dbReference type="AlphaFoldDB" id="C5K883"/>